<keyword evidence="1" id="KW-0812">Transmembrane</keyword>
<dbReference type="PROSITE" id="PS51257">
    <property type="entry name" value="PROKAR_LIPOPROTEIN"/>
    <property type="match status" value="1"/>
</dbReference>
<keyword evidence="1" id="KW-0472">Membrane</keyword>
<dbReference type="EMBL" id="FNLC01000001">
    <property type="protein sequence ID" value="SDQ63639.1"/>
    <property type="molecule type" value="Genomic_DNA"/>
</dbReference>
<sequence>MGDTRASGNPFTTLVLLFVLAVVACFPLVLMGLSVRTIAMILVGVILVFHIYLLSRLVEAVEGLSETSE</sequence>
<protein>
    <submittedName>
        <fullName evidence="2">Uncharacterized protein</fullName>
    </submittedName>
</protein>
<evidence type="ECO:0000256" key="1">
    <source>
        <dbReference type="SAM" id="Phobius"/>
    </source>
</evidence>
<feature type="transmembrane region" description="Helical" evidence="1">
    <location>
        <begin position="12"/>
        <end position="30"/>
    </location>
</feature>
<reference evidence="3" key="1">
    <citation type="submission" date="2016-10" db="EMBL/GenBank/DDBJ databases">
        <authorList>
            <person name="Varghese N."/>
            <person name="Submissions S."/>
        </authorList>
    </citation>
    <scope>NUCLEOTIDE SEQUENCE [LARGE SCALE GENOMIC DNA]</scope>
    <source>
        <strain evidence="3">DSM 24767</strain>
    </source>
</reference>
<proteinExistence type="predicted"/>
<keyword evidence="1" id="KW-1133">Transmembrane helix</keyword>
<organism evidence="2 3">
    <name type="scientific">Natronobacterium texcoconense</name>
    <dbReference type="NCBI Taxonomy" id="1095778"/>
    <lineage>
        <taxon>Archaea</taxon>
        <taxon>Methanobacteriati</taxon>
        <taxon>Methanobacteriota</taxon>
        <taxon>Stenosarchaea group</taxon>
        <taxon>Halobacteria</taxon>
        <taxon>Halobacteriales</taxon>
        <taxon>Natrialbaceae</taxon>
        <taxon>Natronobacterium</taxon>
    </lineage>
</organism>
<evidence type="ECO:0000313" key="3">
    <source>
        <dbReference type="Proteomes" id="UP000198848"/>
    </source>
</evidence>
<dbReference type="AlphaFoldDB" id="A0A1H1CHQ2"/>
<dbReference type="RefSeq" id="WP_090379233.1">
    <property type="nucleotide sequence ID" value="NZ_FNLC01000001.1"/>
</dbReference>
<evidence type="ECO:0000313" key="2">
    <source>
        <dbReference type="EMBL" id="SDQ63639.1"/>
    </source>
</evidence>
<keyword evidence="3" id="KW-1185">Reference proteome</keyword>
<accession>A0A1H1CHQ2</accession>
<dbReference type="Proteomes" id="UP000198848">
    <property type="component" value="Unassembled WGS sequence"/>
</dbReference>
<feature type="transmembrane region" description="Helical" evidence="1">
    <location>
        <begin position="37"/>
        <end position="55"/>
    </location>
</feature>
<gene>
    <name evidence="2" type="ORF">SAMN04489842_1408</name>
</gene>
<name>A0A1H1CHQ2_NATTX</name>